<dbReference type="Proteomes" id="UP001431209">
    <property type="component" value="Unassembled WGS sequence"/>
</dbReference>
<dbReference type="GO" id="GO:0032456">
    <property type="term" value="P:endocytic recycling"/>
    <property type="evidence" value="ECO:0007669"/>
    <property type="project" value="InterPro"/>
</dbReference>
<evidence type="ECO:0000259" key="6">
    <source>
        <dbReference type="Pfam" id="PF10475"/>
    </source>
</evidence>
<accession>A0AAW2Z018</accession>
<dbReference type="GO" id="GO:0015031">
    <property type="term" value="P:protein transport"/>
    <property type="evidence" value="ECO:0007669"/>
    <property type="project" value="UniProtKB-KW"/>
</dbReference>
<dbReference type="EMBL" id="JAOPGA020000876">
    <property type="protein sequence ID" value="KAL0482599.1"/>
    <property type="molecule type" value="Genomic_DNA"/>
</dbReference>
<proteinExistence type="predicted"/>
<feature type="compositionally biased region" description="Low complexity" evidence="4">
    <location>
        <begin position="946"/>
        <end position="964"/>
    </location>
</feature>
<feature type="compositionally biased region" description="Basic residues" evidence="4">
    <location>
        <begin position="547"/>
        <end position="556"/>
    </location>
</feature>
<protein>
    <submittedName>
        <fullName evidence="7">Vacuolar protein sorting protein VPS50</fullName>
    </submittedName>
</protein>
<evidence type="ECO:0000256" key="3">
    <source>
        <dbReference type="ARBA" id="ARBA00023054"/>
    </source>
</evidence>
<keyword evidence="3" id="KW-0175">Coiled coil</keyword>
<evidence type="ECO:0000256" key="2">
    <source>
        <dbReference type="ARBA" id="ARBA00022927"/>
    </source>
</evidence>
<evidence type="ECO:0000256" key="4">
    <source>
        <dbReference type="SAM" id="MobiDB-lite"/>
    </source>
</evidence>
<dbReference type="GO" id="GO:0000149">
    <property type="term" value="F:SNARE binding"/>
    <property type="evidence" value="ECO:0007669"/>
    <property type="project" value="TreeGrafter"/>
</dbReference>
<dbReference type="AlphaFoldDB" id="A0AAW2Z018"/>
<dbReference type="GO" id="GO:1990745">
    <property type="term" value="C:EARP complex"/>
    <property type="evidence" value="ECO:0007669"/>
    <property type="project" value="InterPro"/>
</dbReference>
<feature type="domain" description="Syndetin C-terminal" evidence="5">
    <location>
        <begin position="677"/>
        <end position="933"/>
    </location>
</feature>
<feature type="compositionally biased region" description="Basic and acidic residues" evidence="4">
    <location>
        <begin position="493"/>
        <end position="502"/>
    </location>
</feature>
<sequence>MDAIMRRINPVKTNKSPATPENRSPLGKDEVDKMTIRQAYDTINTEYFDEEQSEDFDPIRFLLTRDDDLWNVEKVELELSRHEKGLAHINKELSATVMNNYTSFVQGMTQIQEVGKDLDTTAVLCVNGRKRIAGAKDNAIKNGLTVISKYRKRKSLIRVHQLLNKLKVILGGEKQLGELLTNGDYPSAIKLMTDHHAELSQWKMMNCVKQLDQSMQLAYEKVAKQMDDALITVLTSYDPTSYDRILTAYQLLGQKDVVIFMKIKNFVERSSDVSGEVVMSYVQARKSRDSEAVFKMKFAELCKNVHYDDILPCLLQIFSVVSDIMHNYHQLHQFHQARHVYLSDQVSELRRTLWDSIQNRLSLFIASCEFSHFKFDRFLQVHHAVNMFCELGEEFCESDSHQLRGSLNNKSRMYFMNHHRGTLDNFATMVETFESWSRLDASLSLNELCPEITQKSSHLIHYNENAIQVRKFLILESESNPFRTAAENGRWTSESKDVKNDSESEDESESSSDDEDDDDDDEDYEDYEEEKSSYSSIPVQDPNAADKKKKKKRRGKSGPVVTVTSRIIVKSMGEYVQAMEVLQADEVFNCFTSLYKFYLYTVYAFFANFKPDADHTEGDFIVPETDANIPEHLRGSLRGIREALNKAASGSSQSTDDVHFKIPKPSHTVQIHSGGNLYGLVERITAAESLESLIETVAKVSNRMKSVMINNSKQAHVESYLRQMSHLTDQVKQVIYARTVKKIYSKSISANGNVDYPSQIEKVNWMNMTGEPNRYVHNIIKDLDFFKSQLDAFSLEDDDKKNKNSKPSVQIPAQSVDQLWDHVIKFIMLELIEGFSRIKKCDHRGRGQMDIDLTGVSQGILKIAPPSVCKPVPYTQLVKSYIQAYYLPGTDMLDWVIKNYNPIFTAKQIRSLAEIVGAQLPKKAKQDLFTQVEKMYGHEEASKANAVTVQGGSSTSGVSSAPPQQDKSEFWSLLRNRMSTNNLNADNKS</sequence>
<dbReference type="InterPro" id="IPR019515">
    <property type="entry name" value="VPS54_N"/>
</dbReference>
<organism evidence="7 8">
    <name type="scientific">Acrasis kona</name>
    <dbReference type="NCBI Taxonomy" id="1008807"/>
    <lineage>
        <taxon>Eukaryota</taxon>
        <taxon>Discoba</taxon>
        <taxon>Heterolobosea</taxon>
        <taxon>Tetramitia</taxon>
        <taxon>Eutetramitia</taxon>
        <taxon>Acrasidae</taxon>
        <taxon>Acrasis</taxon>
    </lineage>
</organism>
<dbReference type="InterPro" id="IPR040047">
    <property type="entry name" value="VPS50"/>
</dbReference>
<dbReference type="GO" id="GO:0042147">
    <property type="term" value="P:retrograde transport, endosome to Golgi"/>
    <property type="evidence" value="ECO:0007669"/>
    <property type="project" value="InterPro"/>
</dbReference>
<evidence type="ECO:0000313" key="8">
    <source>
        <dbReference type="Proteomes" id="UP001431209"/>
    </source>
</evidence>
<dbReference type="PANTHER" id="PTHR13258:SF0">
    <property type="entry name" value="SYNDETIN"/>
    <property type="match status" value="1"/>
</dbReference>
<feature type="compositionally biased region" description="Polar residues" evidence="4">
    <location>
        <begin position="11"/>
        <end position="22"/>
    </location>
</feature>
<gene>
    <name evidence="7" type="ORF">AKO1_014322</name>
</gene>
<feature type="compositionally biased region" description="Acidic residues" evidence="4">
    <location>
        <begin position="503"/>
        <end position="529"/>
    </location>
</feature>
<evidence type="ECO:0000256" key="1">
    <source>
        <dbReference type="ARBA" id="ARBA00022448"/>
    </source>
</evidence>
<dbReference type="PANTHER" id="PTHR13258">
    <property type="entry name" value="SYNDETIN"/>
    <property type="match status" value="1"/>
</dbReference>
<evidence type="ECO:0000313" key="7">
    <source>
        <dbReference type="EMBL" id="KAL0482599.1"/>
    </source>
</evidence>
<keyword evidence="1" id="KW-0813">Transport</keyword>
<evidence type="ECO:0000259" key="5">
    <source>
        <dbReference type="Pfam" id="PF10474"/>
    </source>
</evidence>
<name>A0AAW2Z018_9EUKA</name>
<comment type="caution">
    <text evidence="7">The sequence shown here is derived from an EMBL/GenBank/DDBJ whole genome shotgun (WGS) entry which is preliminary data.</text>
</comment>
<keyword evidence="8" id="KW-1185">Reference proteome</keyword>
<dbReference type="InterPro" id="IPR019514">
    <property type="entry name" value="Syndetin_C"/>
</dbReference>
<dbReference type="Pfam" id="PF10474">
    <property type="entry name" value="Syndetin_C"/>
    <property type="match status" value="1"/>
</dbReference>
<feature type="region of interest" description="Disordered" evidence="4">
    <location>
        <begin position="1"/>
        <end position="28"/>
    </location>
</feature>
<keyword evidence="2" id="KW-0653">Protein transport</keyword>
<feature type="domain" description="Vacuolar protein sorting-associated protein 54 N-terminal" evidence="6">
    <location>
        <begin position="41"/>
        <end position="334"/>
    </location>
</feature>
<dbReference type="Pfam" id="PF10475">
    <property type="entry name" value="Vps54_N"/>
    <property type="match status" value="1"/>
</dbReference>
<feature type="region of interest" description="Disordered" evidence="4">
    <location>
        <begin position="945"/>
        <end position="966"/>
    </location>
</feature>
<dbReference type="GO" id="GO:0005829">
    <property type="term" value="C:cytosol"/>
    <property type="evidence" value="ECO:0007669"/>
    <property type="project" value="GOC"/>
</dbReference>
<reference evidence="7 8" key="1">
    <citation type="submission" date="2024-03" db="EMBL/GenBank/DDBJ databases">
        <title>The Acrasis kona genome and developmental transcriptomes reveal deep origins of eukaryotic multicellular pathways.</title>
        <authorList>
            <person name="Sheikh S."/>
            <person name="Fu C.-J."/>
            <person name="Brown M.W."/>
            <person name="Baldauf S.L."/>
        </authorList>
    </citation>
    <scope>NUCLEOTIDE SEQUENCE [LARGE SCALE GENOMIC DNA]</scope>
    <source>
        <strain evidence="7 8">ATCC MYA-3509</strain>
    </source>
</reference>
<feature type="region of interest" description="Disordered" evidence="4">
    <location>
        <begin position="485"/>
        <end position="558"/>
    </location>
</feature>